<dbReference type="AlphaFoldDB" id="A0A8T1ZDH5"/>
<organism evidence="4 5">
    <name type="scientific">Arabidopsis suecica</name>
    <name type="common">Swedish thale-cress</name>
    <name type="synonym">Cardaminopsis suecica</name>
    <dbReference type="NCBI Taxonomy" id="45249"/>
    <lineage>
        <taxon>Eukaryota</taxon>
        <taxon>Viridiplantae</taxon>
        <taxon>Streptophyta</taxon>
        <taxon>Embryophyta</taxon>
        <taxon>Tracheophyta</taxon>
        <taxon>Spermatophyta</taxon>
        <taxon>Magnoliopsida</taxon>
        <taxon>eudicotyledons</taxon>
        <taxon>Gunneridae</taxon>
        <taxon>Pentapetalae</taxon>
        <taxon>rosids</taxon>
        <taxon>malvids</taxon>
        <taxon>Brassicales</taxon>
        <taxon>Brassicaceae</taxon>
        <taxon>Camelineae</taxon>
        <taxon>Arabidopsis</taxon>
    </lineage>
</organism>
<comment type="caution">
    <text evidence="4">The sequence shown here is derived from an EMBL/GenBank/DDBJ whole genome shotgun (WGS) entry which is preliminary data.</text>
</comment>
<keyword evidence="5" id="KW-1185">Reference proteome</keyword>
<sequence>MDVCISTTAKSDQEGHKLLALMGMPIREGATALPKLEPTTKQTIGSRSRLIKDGIVDVNRLFYLHDIASHPFETPQQCFTSRRCIDQLCLRTTVSGRGCIRSSSYFPIIMDEKAVARQIIDEIRIEASRMKQSIGVIPGLAVILVGDRKISESYEVPCGFVGIKTFVIRLAEDSSEEEEVKSVSRFNDDEDPFHLDEQKIVNTVSVHKDVDGCHPLNIGQLAMRGREPLFVPRTPKGCIELLHRYNFEIKGKRAVVIGRSDIFGMPAALLLRERMQLLPLFIIHSKTKNPEELIRQADIILSAAGQPNLVRGSWIKPGAIVINVGFSLVKVSEQFS</sequence>
<accession>A0A8T1ZDH5</accession>
<feature type="domain" description="Tetrahydrofolate dehydrogenase/cyclohydrolase catalytic" evidence="2">
    <location>
        <begin position="110"/>
        <end position="211"/>
    </location>
</feature>
<dbReference type="EMBL" id="JAEFBJ010000011">
    <property type="protein sequence ID" value="KAG7557119.1"/>
    <property type="molecule type" value="Genomic_DNA"/>
</dbReference>
<evidence type="ECO:0000259" key="3">
    <source>
        <dbReference type="Pfam" id="PF02882"/>
    </source>
</evidence>
<dbReference type="PANTHER" id="PTHR48099:SF5">
    <property type="entry name" value="C-1-TETRAHYDROFOLATE SYNTHASE, CYTOPLASMIC"/>
    <property type="match status" value="1"/>
</dbReference>
<name>A0A8T1ZDH5_ARASU</name>
<dbReference type="GO" id="GO:0005829">
    <property type="term" value="C:cytosol"/>
    <property type="evidence" value="ECO:0007669"/>
    <property type="project" value="TreeGrafter"/>
</dbReference>
<evidence type="ECO:0000256" key="1">
    <source>
        <dbReference type="ARBA" id="ARBA00012859"/>
    </source>
</evidence>
<evidence type="ECO:0000313" key="4">
    <source>
        <dbReference type="EMBL" id="KAG7557119.1"/>
    </source>
</evidence>
<proteinExistence type="predicted"/>
<dbReference type="PANTHER" id="PTHR48099">
    <property type="entry name" value="C-1-TETRAHYDROFOLATE SYNTHASE, CYTOPLASMIC-RELATED"/>
    <property type="match status" value="1"/>
</dbReference>
<dbReference type="Pfam" id="PF00763">
    <property type="entry name" value="THF_DHG_CYH"/>
    <property type="match status" value="1"/>
</dbReference>
<dbReference type="Proteomes" id="UP000694251">
    <property type="component" value="Chromosome 11"/>
</dbReference>
<evidence type="ECO:0000313" key="5">
    <source>
        <dbReference type="Proteomes" id="UP000694251"/>
    </source>
</evidence>
<dbReference type="Pfam" id="PF02882">
    <property type="entry name" value="THF_DHG_CYH_C"/>
    <property type="match status" value="1"/>
</dbReference>
<dbReference type="GO" id="GO:0004488">
    <property type="term" value="F:methylenetetrahydrofolate dehydrogenase (NADP+) activity"/>
    <property type="evidence" value="ECO:0007669"/>
    <property type="project" value="UniProtKB-EC"/>
</dbReference>
<dbReference type="OrthoDB" id="5126881at2759"/>
<dbReference type="GO" id="GO:0004477">
    <property type="term" value="F:methenyltetrahydrofolate cyclohydrolase activity"/>
    <property type="evidence" value="ECO:0007669"/>
    <property type="project" value="TreeGrafter"/>
</dbReference>
<protein>
    <recommendedName>
        <fullName evidence="1">methylenetetrahydrofolate dehydrogenase (NADP(+))</fullName>
        <ecNumber evidence="1">1.5.1.5</ecNumber>
    </recommendedName>
</protein>
<dbReference type="GO" id="GO:0035999">
    <property type="term" value="P:tetrahydrofolate interconversion"/>
    <property type="evidence" value="ECO:0007669"/>
    <property type="project" value="TreeGrafter"/>
</dbReference>
<dbReference type="EC" id="1.5.1.5" evidence="1"/>
<reference evidence="4 5" key="1">
    <citation type="submission" date="2020-12" db="EMBL/GenBank/DDBJ databases">
        <title>Concerted genomic and epigenomic changes stabilize Arabidopsis allopolyploids.</title>
        <authorList>
            <person name="Chen Z."/>
        </authorList>
    </citation>
    <scope>NUCLEOTIDE SEQUENCE [LARGE SCALE GENOMIC DNA]</scope>
    <source>
        <strain evidence="4">As9502</strain>
        <tissue evidence="4">Leaf</tissue>
    </source>
</reference>
<feature type="domain" description="Tetrahydrofolate dehydrogenase/cyclohydrolase NAD(P)-binding" evidence="3">
    <location>
        <begin position="232"/>
        <end position="329"/>
    </location>
</feature>
<dbReference type="InterPro" id="IPR020631">
    <property type="entry name" value="THF_DH/CycHdrlase_NAD-bd_dom"/>
</dbReference>
<evidence type="ECO:0000259" key="2">
    <source>
        <dbReference type="Pfam" id="PF00763"/>
    </source>
</evidence>
<dbReference type="InterPro" id="IPR020630">
    <property type="entry name" value="THF_DH/CycHdrlase_cat_dom"/>
</dbReference>
<gene>
    <name evidence="4" type="ORF">ISN44_As11g031180</name>
</gene>